<dbReference type="OrthoDB" id="9796124at2"/>
<dbReference type="InterPro" id="IPR001845">
    <property type="entry name" value="HTH_ArsR_DNA-bd_dom"/>
</dbReference>
<evidence type="ECO:0000259" key="4">
    <source>
        <dbReference type="PROSITE" id="PS50987"/>
    </source>
</evidence>
<keyword evidence="1" id="KW-0805">Transcription regulation</keyword>
<reference evidence="5 6" key="1">
    <citation type="journal article" date="2011" name="Front. Microbiol.">
        <title>Genomic signatures of strain selection and enhancement in Bacillus atrophaeus var. globigii, a historical biowarfare simulant.</title>
        <authorList>
            <person name="Gibbons H.S."/>
            <person name="Broomall S.M."/>
            <person name="McNew L.A."/>
            <person name="Daligault H."/>
            <person name="Chapman C."/>
            <person name="Bruce D."/>
            <person name="Karavis M."/>
            <person name="Krepps M."/>
            <person name="McGregor P.A."/>
            <person name="Hong C."/>
            <person name="Park K.H."/>
            <person name="Akmal A."/>
            <person name="Feldman A."/>
            <person name="Lin J.S."/>
            <person name="Chang W.E."/>
            <person name="Higgs B.W."/>
            <person name="Demirev P."/>
            <person name="Lindquist J."/>
            <person name="Liem A."/>
            <person name="Fochler E."/>
            <person name="Read T.D."/>
            <person name="Tapia R."/>
            <person name="Johnson S."/>
            <person name="Bishop-Lilly K.A."/>
            <person name="Detter C."/>
            <person name="Han C."/>
            <person name="Sozhamannan S."/>
            <person name="Rosenzweig C.N."/>
            <person name="Skowronski E.W."/>
        </authorList>
    </citation>
    <scope>NUCLEOTIDE SEQUENCE [LARGE SCALE GENOMIC DNA]</scope>
    <source>
        <strain evidence="5 6">GYP-17</strain>
    </source>
</reference>
<comment type="caution">
    <text evidence="5">The sequence shown here is derived from an EMBL/GenBank/DDBJ whole genome shotgun (WGS) entry which is preliminary data.</text>
</comment>
<dbReference type="NCBIfam" id="NF033788">
    <property type="entry name" value="HTH_metalloreg"/>
    <property type="match status" value="1"/>
</dbReference>
<dbReference type="GO" id="GO:0003700">
    <property type="term" value="F:DNA-binding transcription factor activity"/>
    <property type="evidence" value="ECO:0007669"/>
    <property type="project" value="InterPro"/>
</dbReference>
<dbReference type="SMART" id="SM00418">
    <property type="entry name" value="HTH_ARSR"/>
    <property type="match status" value="1"/>
</dbReference>
<evidence type="ECO:0000313" key="5">
    <source>
        <dbReference type="EMBL" id="RUO35900.1"/>
    </source>
</evidence>
<protein>
    <submittedName>
        <fullName evidence="5">ArsR family transcriptional regulator</fullName>
    </submittedName>
</protein>
<dbReference type="PANTHER" id="PTHR43132:SF2">
    <property type="entry name" value="ARSENICAL RESISTANCE OPERON REPRESSOR ARSR-RELATED"/>
    <property type="match status" value="1"/>
</dbReference>
<dbReference type="Proteomes" id="UP000288405">
    <property type="component" value="Unassembled WGS sequence"/>
</dbReference>
<evidence type="ECO:0000256" key="3">
    <source>
        <dbReference type="ARBA" id="ARBA00023163"/>
    </source>
</evidence>
<dbReference type="PANTHER" id="PTHR43132">
    <property type="entry name" value="ARSENICAL RESISTANCE OPERON REPRESSOR ARSR-RELATED"/>
    <property type="match status" value="1"/>
</dbReference>
<gene>
    <name evidence="5" type="ORF">CWE11_03265</name>
</gene>
<dbReference type="PRINTS" id="PR00778">
    <property type="entry name" value="HTHARSR"/>
</dbReference>
<dbReference type="AlphaFoldDB" id="A0A432WQ54"/>
<sequence length="97" mass="10867">MSIEDMQKNASSAEALLKSLANSHRLMILCHLVDGELSVGELEARVGLSQSSLSQHLAKLREQGIVTFRKAGTTVWYRVENRNALQMLETLYAIYCK</sequence>
<dbReference type="InterPro" id="IPR051011">
    <property type="entry name" value="Metal_resp_trans_reg"/>
</dbReference>
<dbReference type="PROSITE" id="PS50987">
    <property type="entry name" value="HTH_ARSR_2"/>
    <property type="match status" value="1"/>
</dbReference>
<dbReference type="SUPFAM" id="SSF46785">
    <property type="entry name" value="Winged helix' DNA-binding domain"/>
    <property type="match status" value="1"/>
</dbReference>
<dbReference type="Gene3D" id="1.10.10.10">
    <property type="entry name" value="Winged helix-like DNA-binding domain superfamily/Winged helix DNA-binding domain"/>
    <property type="match status" value="1"/>
</dbReference>
<dbReference type="GO" id="GO:0003677">
    <property type="term" value="F:DNA binding"/>
    <property type="evidence" value="ECO:0007669"/>
    <property type="project" value="UniProtKB-KW"/>
</dbReference>
<proteinExistence type="predicted"/>
<keyword evidence="3" id="KW-0804">Transcription</keyword>
<evidence type="ECO:0000256" key="2">
    <source>
        <dbReference type="ARBA" id="ARBA00023125"/>
    </source>
</evidence>
<name>A0A432WQ54_9GAMM</name>
<accession>A0A432WQ54</accession>
<dbReference type="InterPro" id="IPR036388">
    <property type="entry name" value="WH-like_DNA-bd_sf"/>
</dbReference>
<keyword evidence="6" id="KW-1185">Reference proteome</keyword>
<feature type="domain" description="HTH arsR-type" evidence="4">
    <location>
        <begin position="5"/>
        <end position="97"/>
    </location>
</feature>
<dbReference type="InterPro" id="IPR011991">
    <property type="entry name" value="ArsR-like_HTH"/>
</dbReference>
<dbReference type="CDD" id="cd00090">
    <property type="entry name" value="HTH_ARSR"/>
    <property type="match status" value="1"/>
</dbReference>
<keyword evidence="2" id="KW-0238">DNA-binding</keyword>
<dbReference type="Pfam" id="PF01022">
    <property type="entry name" value="HTH_5"/>
    <property type="match status" value="1"/>
</dbReference>
<dbReference type="EMBL" id="PIPM01000002">
    <property type="protein sequence ID" value="RUO35900.1"/>
    <property type="molecule type" value="Genomic_DNA"/>
</dbReference>
<evidence type="ECO:0000256" key="1">
    <source>
        <dbReference type="ARBA" id="ARBA00023015"/>
    </source>
</evidence>
<evidence type="ECO:0000313" key="6">
    <source>
        <dbReference type="Proteomes" id="UP000288405"/>
    </source>
</evidence>
<organism evidence="5 6">
    <name type="scientific">Aliidiomarina sanyensis</name>
    <dbReference type="NCBI Taxonomy" id="1249555"/>
    <lineage>
        <taxon>Bacteria</taxon>
        <taxon>Pseudomonadati</taxon>
        <taxon>Pseudomonadota</taxon>
        <taxon>Gammaproteobacteria</taxon>
        <taxon>Alteromonadales</taxon>
        <taxon>Idiomarinaceae</taxon>
        <taxon>Aliidiomarina</taxon>
    </lineage>
</organism>
<dbReference type="InterPro" id="IPR036390">
    <property type="entry name" value="WH_DNA-bd_sf"/>
</dbReference>